<reference evidence="3" key="2">
    <citation type="journal article" date="2022" name="Microbiol. Resour. Announc.">
        <title>Whole-Genome Sequence of Entomortierella parvispora E1425, a Mucoromycotan Fungus Associated with Burkholderiaceae-Related Endosymbiotic Bacteria.</title>
        <authorList>
            <person name="Herlambang A."/>
            <person name="Guo Y."/>
            <person name="Takashima Y."/>
            <person name="Narisawa K."/>
            <person name="Ohta H."/>
            <person name="Nishizawa T."/>
        </authorList>
    </citation>
    <scope>NUCLEOTIDE SEQUENCE</scope>
    <source>
        <strain evidence="3">E1425</strain>
    </source>
</reference>
<feature type="compositionally biased region" description="Basic and acidic residues" evidence="1">
    <location>
        <begin position="533"/>
        <end position="542"/>
    </location>
</feature>
<dbReference type="AlphaFoldDB" id="A0A9P3H2Q5"/>
<evidence type="ECO:0000313" key="3">
    <source>
        <dbReference type="EMBL" id="GJJ69036.1"/>
    </source>
</evidence>
<feature type="compositionally biased region" description="Low complexity" evidence="1">
    <location>
        <begin position="597"/>
        <end position="606"/>
    </location>
</feature>
<organism evidence="3 4">
    <name type="scientific">Entomortierella parvispora</name>
    <dbReference type="NCBI Taxonomy" id="205924"/>
    <lineage>
        <taxon>Eukaryota</taxon>
        <taxon>Fungi</taxon>
        <taxon>Fungi incertae sedis</taxon>
        <taxon>Mucoromycota</taxon>
        <taxon>Mortierellomycotina</taxon>
        <taxon>Mortierellomycetes</taxon>
        <taxon>Mortierellales</taxon>
        <taxon>Mortierellaceae</taxon>
        <taxon>Entomortierella</taxon>
    </lineage>
</organism>
<reference evidence="3" key="1">
    <citation type="submission" date="2021-11" db="EMBL/GenBank/DDBJ databases">
        <authorList>
            <person name="Herlambang A."/>
            <person name="Guo Y."/>
            <person name="Takashima Y."/>
            <person name="Nishizawa T."/>
        </authorList>
    </citation>
    <scope>NUCLEOTIDE SEQUENCE</scope>
    <source>
        <strain evidence="3">E1425</strain>
    </source>
</reference>
<feature type="domain" description="DUF8032" evidence="2">
    <location>
        <begin position="127"/>
        <end position="219"/>
    </location>
</feature>
<feature type="compositionally biased region" description="Acidic residues" evidence="1">
    <location>
        <begin position="520"/>
        <end position="532"/>
    </location>
</feature>
<evidence type="ECO:0000313" key="4">
    <source>
        <dbReference type="Proteomes" id="UP000827284"/>
    </source>
</evidence>
<feature type="compositionally biased region" description="Basic and acidic residues" evidence="1">
    <location>
        <begin position="638"/>
        <end position="654"/>
    </location>
</feature>
<evidence type="ECO:0000259" key="2">
    <source>
        <dbReference type="Pfam" id="PF26087"/>
    </source>
</evidence>
<comment type="caution">
    <text evidence="3">The sequence shown here is derived from an EMBL/GenBank/DDBJ whole genome shotgun (WGS) entry which is preliminary data.</text>
</comment>
<feature type="region of interest" description="Disordered" evidence="1">
    <location>
        <begin position="594"/>
        <end position="741"/>
    </location>
</feature>
<dbReference type="InterPro" id="IPR058345">
    <property type="entry name" value="DUF8032"/>
</dbReference>
<dbReference type="OrthoDB" id="5599902at2759"/>
<feature type="compositionally biased region" description="Polar residues" evidence="1">
    <location>
        <begin position="238"/>
        <end position="250"/>
    </location>
</feature>
<dbReference type="EMBL" id="BQFW01000002">
    <property type="protein sequence ID" value="GJJ69036.1"/>
    <property type="molecule type" value="Genomic_DNA"/>
</dbReference>
<dbReference type="Pfam" id="PF26087">
    <property type="entry name" value="DUF8032"/>
    <property type="match status" value="2"/>
</dbReference>
<evidence type="ECO:0000256" key="1">
    <source>
        <dbReference type="SAM" id="MobiDB-lite"/>
    </source>
</evidence>
<protein>
    <recommendedName>
        <fullName evidence="2">DUF8032 domain-containing protein</fullName>
    </recommendedName>
</protein>
<feature type="region of interest" description="Disordered" evidence="1">
    <location>
        <begin position="494"/>
        <end position="580"/>
    </location>
</feature>
<proteinExistence type="predicted"/>
<feature type="region of interest" description="Disordered" evidence="1">
    <location>
        <begin position="220"/>
        <end position="265"/>
    </location>
</feature>
<feature type="compositionally biased region" description="Acidic residues" evidence="1">
    <location>
        <begin position="558"/>
        <end position="567"/>
    </location>
</feature>
<feature type="compositionally biased region" description="Low complexity" evidence="1">
    <location>
        <begin position="613"/>
        <end position="626"/>
    </location>
</feature>
<name>A0A9P3H2Q5_9FUNG</name>
<feature type="compositionally biased region" description="Basic and acidic residues" evidence="1">
    <location>
        <begin position="727"/>
        <end position="741"/>
    </location>
</feature>
<feature type="compositionally biased region" description="Polar residues" evidence="1">
    <location>
        <begin position="71"/>
        <end position="83"/>
    </location>
</feature>
<sequence>MPLTTQKTSEVNQGPLPASTEMTIPVQQLLQPNNEVIGLLSGLSVQELAAMEATLHQAKMVRMQSIALNAANSPPVGSTSGQKKSPLHTRQDGPQNMLQGVFPILDPTQRVPQPSIPPALEVDENGTWLSFSYSSKSVRQSYRIKADIDAVQENDIASDLRQSNCLYPSANGPEQDYKGSRLGYERECNTQGWKLVHLNPNLLTGKRGLLQQAVISLRNVTSEQKSRRARRKEKSKGDTLQQSTPLSVPNPSIVPPQLVDPGGGQSLSPVYKQTRQLAWQLPLTPGSPRRTQRPTRMARPIALDLVGSSVSEHTVDLSSRPTRIEEHQWHLRLPTLGSFSPVPELDLLLDFEGYDQGRFKNLTILCDVNRVQLDDLSLEFKKANCVYPRSFLTGRTRLDQWNTSGVKQAEESYLNELGWRLCSLNRPLLDGKRLLLQQALDAYRRKFLPLTCHPRARIGASLLTRRNSSTLHSMDNHSSELYRRKSKAHVQLDVGDNSLSHDSSRAWAGSRSKDPGLFGEENETDAQEDEDGVHETDDMHSEEADDEESEEQVNRDNDSDDEDDDNSSSEGEGSLYGDEFHSEMSLLTFTGSIQTYSLGSGSGSARSRPRLNPSDLGSMQSPSSPSLDPPRRPPAKKRGFEDPLLERSSSRKDTTSPLKTPERKRRKETSIGGLENADELIEIGGRKDSGMEAEEEENEEQTRPEVETETEDENSTGSYNEQDDEDNWWKSRLDNSEYPEDHDFVSMTTEELIGALTSGYVDDYDDEDDDD</sequence>
<accession>A0A9P3H2Q5</accession>
<gene>
    <name evidence="3" type="ORF">EMPS_01382</name>
</gene>
<dbReference type="Proteomes" id="UP000827284">
    <property type="component" value="Unassembled WGS sequence"/>
</dbReference>
<keyword evidence="4" id="KW-1185">Reference proteome</keyword>
<feature type="domain" description="DUF8032" evidence="2">
    <location>
        <begin position="351"/>
        <end position="447"/>
    </location>
</feature>
<feature type="region of interest" description="Disordered" evidence="1">
    <location>
        <begin position="71"/>
        <end position="99"/>
    </location>
</feature>